<organism evidence="3 4">
    <name type="scientific">Allosphingosinicella flava</name>
    <dbReference type="NCBI Taxonomy" id="2771430"/>
    <lineage>
        <taxon>Bacteria</taxon>
        <taxon>Pseudomonadati</taxon>
        <taxon>Pseudomonadota</taxon>
        <taxon>Alphaproteobacteria</taxon>
        <taxon>Sphingomonadales</taxon>
        <taxon>Sphingomonadaceae</taxon>
        <taxon>Allosphingosinicella</taxon>
    </lineage>
</organism>
<name>A0A7T2GJG3_9SPHN</name>
<dbReference type="AlphaFoldDB" id="A0A7T2GJG3"/>
<dbReference type="Proteomes" id="UP000594873">
    <property type="component" value="Chromosome"/>
</dbReference>
<accession>A0A7T2GJG3</accession>
<dbReference type="RefSeq" id="WP_200971665.1">
    <property type="nucleotide sequence ID" value="NZ_CP065592.1"/>
</dbReference>
<dbReference type="SUPFAM" id="SSF141371">
    <property type="entry name" value="PilZ domain-like"/>
    <property type="match status" value="2"/>
</dbReference>
<keyword evidence="4" id="KW-1185">Reference proteome</keyword>
<feature type="domain" description="PilZ" evidence="2">
    <location>
        <begin position="24"/>
        <end position="105"/>
    </location>
</feature>
<evidence type="ECO:0000313" key="3">
    <source>
        <dbReference type="EMBL" id="QPQ54989.1"/>
    </source>
</evidence>
<dbReference type="Gene3D" id="2.40.10.220">
    <property type="entry name" value="predicted glycosyltransferase like domains"/>
    <property type="match status" value="1"/>
</dbReference>
<dbReference type="Pfam" id="PF07238">
    <property type="entry name" value="PilZ"/>
    <property type="match status" value="2"/>
</dbReference>
<sequence>MLNKANEEETIFSFSTEMPEQDPRRQSPRIRILRVGTLIVNGRRELCLIRNVSAGGLIVHIYSEFHVGQRVTVELKSAQTIDGTIMWVTDSNAGVQFDRPIDVEELLSNQIQEDGWQPRMPRVEVDRLATLRIGARVVTATVQDISQGGVRVEVDGALVAGDDVIVTLEKFRPLPGVIRWYHDGLGGIAFNEVLRFHELMSWLRPKS</sequence>
<reference evidence="3 4" key="1">
    <citation type="submission" date="2020-11" db="EMBL/GenBank/DDBJ databases">
        <title>Genome seq and assembly of Sphingosinicella sp.</title>
        <authorList>
            <person name="Chhetri G."/>
        </authorList>
    </citation>
    <scope>NUCLEOTIDE SEQUENCE [LARGE SCALE GENOMIC DNA]</scope>
    <source>
        <strain evidence="3 4">UDD2</strain>
    </source>
</reference>
<dbReference type="EMBL" id="CP065592">
    <property type="protein sequence ID" value="QPQ54989.1"/>
    <property type="molecule type" value="Genomic_DNA"/>
</dbReference>
<dbReference type="KEGG" id="sflv:IC614_11895"/>
<evidence type="ECO:0000313" key="4">
    <source>
        <dbReference type="Proteomes" id="UP000594873"/>
    </source>
</evidence>
<feature type="domain" description="PilZ" evidence="2">
    <location>
        <begin position="121"/>
        <end position="191"/>
    </location>
</feature>
<dbReference type="GO" id="GO:0035438">
    <property type="term" value="F:cyclic-di-GMP binding"/>
    <property type="evidence" value="ECO:0007669"/>
    <property type="project" value="InterPro"/>
</dbReference>
<protein>
    <submittedName>
        <fullName evidence="3">PilZ domain-containing protein</fullName>
    </submittedName>
</protein>
<gene>
    <name evidence="3" type="ORF">IC614_11895</name>
</gene>
<evidence type="ECO:0000256" key="1">
    <source>
        <dbReference type="SAM" id="MobiDB-lite"/>
    </source>
</evidence>
<proteinExistence type="predicted"/>
<dbReference type="InterPro" id="IPR009875">
    <property type="entry name" value="PilZ_domain"/>
</dbReference>
<evidence type="ECO:0000259" key="2">
    <source>
        <dbReference type="Pfam" id="PF07238"/>
    </source>
</evidence>
<feature type="region of interest" description="Disordered" evidence="1">
    <location>
        <begin position="1"/>
        <end position="26"/>
    </location>
</feature>